<keyword evidence="3 5" id="KW-1133">Transmembrane helix</keyword>
<feature type="transmembrane region" description="Helical" evidence="5">
    <location>
        <begin position="126"/>
        <end position="145"/>
    </location>
</feature>
<evidence type="ECO:0000256" key="2">
    <source>
        <dbReference type="ARBA" id="ARBA00022692"/>
    </source>
</evidence>
<organism evidence="7 8">
    <name type="scientific">Pseudoxanthomonas winnipegensis</name>
    <dbReference type="NCBI Taxonomy" id="2480810"/>
    <lineage>
        <taxon>Bacteria</taxon>
        <taxon>Pseudomonadati</taxon>
        <taxon>Pseudomonadota</taxon>
        <taxon>Gammaproteobacteria</taxon>
        <taxon>Lysobacterales</taxon>
        <taxon>Lysobacteraceae</taxon>
        <taxon>Pseudoxanthomonas</taxon>
    </lineage>
</organism>
<feature type="transmembrane region" description="Helical" evidence="5">
    <location>
        <begin position="298"/>
        <end position="315"/>
    </location>
</feature>
<evidence type="ECO:0000256" key="3">
    <source>
        <dbReference type="ARBA" id="ARBA00022989"/>
    </source>
</evidence>
<name>A0A4Q8LYV3_9GAMM</name>
<accession>A0A4Q8LYV3</accession>
<dbReference type="GO" id="GO:0005886">
    <property type="term" value="C:plasma membrane"/>
    <property type="evidence" value="ECO:0007669"/>
    <property type="project" value="TreeGrafter"/>
</dbReference>
<dbReference type="PANTHER" id="PTHR10846:SF8">
    <property type="entry name" value="INNER MEMBRANE PROTEIN YRBG"/>
    <property type="match status" value="1"/>
</dbReference>
<dbReference type="GO" id="GO:0006874">
    <property type="term" value="P:intracellular calcium ion homeostasis"/>
    <property type="evidence" value="ECO:0007669"/>
    <property type="project" value="TreeGrafter"/>
</dbReference>
<evidence type="ECO:0000313" key="8">
    <source>
        <dbReference type="Proteomes" id="UP000294164"/>
    </source>
</evidence>
<evidence type="ECO:0000313" key="7">
    <source>
        <dbReference type="EMBL" id="TAA36762.1"/>
    </source>
</evidence>
<dbReference type="Proteomes" id="UP000294164">
    <property type="component" value="Unassembled WGS sequence"/>
</dbReference>
<feature type="transmembrane region" description="Helical" evidence="5">
    <location>
        <begin position="267"/>
        <end position="286"/>
    </location>
</feature>
<protein>
    <submittedName>
        <fullName evidence="7">Sodium:calcium antiporter</fullName>
    </submittedName>
</protein>
<dbReference type="InterPro" id="IPR004837">
    <property type="entry name" value="NaCa_Exmemb"/>
</dbReference>
<comment type="caution">
    <text evidence="7">The sequence shown here is derived from an EMBL/GenBank/DDBJ whole genome shotgun (WGS) entry which is preliminary data.</text>
</comment>
<dbReference type="Pfam" id="PF01699">
    <property type="entry name" value="Na_Ca_ex"/>
    <property type="match status" value="2"/>
</dbReference>
<dbReference type="RefSeq" id="WP_130535782.1">
    <property type="nucleotide sequence ID" value="NZ_SHMG01000014.1"/>
</dbReference>
<dbReference type="InterPro" id="IPR004481">
    <property type="entry name" value="K/Na/Ca-exchanger"/>
</dbReference>
<sequence>MVEGWGLFVLGLVLLALGGDTLVKGVSGIAQRAGLSPFTAGLLLLAFGTSLPELFVNGAALLRGTPSLALGNAVGSNLVNLGLTLPLAALFASVQVRLRLLTPLLWVLVIASLLVMVFGLDGRLNRLEGGLLLLGFVLVVVKVIVRGRSEAPEVRAPVEAYAATRTVTWLNLLRLLIGVVLLGYGARDVVVSMGTLAPALGLTPLMAGLLPVAIGTALPEIAAAIAAARRGQGDMVLGHVIGSSVCNLLLVVGGMALIAPLALPASFVKLELPAAIVLAIVLVPMLRGDARVSRGEAAVLLLAFCAWVALELAWLR</sequence>
<feature type="transmembrane region" description="Helical" evidence="5">
    <location>
        <begin position="240"/>
        <end position="261"/>
    </location>
</feature>
<feature type="domain" description="Sodium/calcium exchanger membrane region" evidence="6">
    <location>
        <begin position="172"/>
        <end position="310"/>
    </location>
</feature>
<feature type="domain" description="Sodium/calcium exchanger membrane region" evidence="6">
    <location>
        <begin position="4"/>
        <end position="143"/>
    </location>
</feature>
<dbReference type="OrthoDB" id="9794225at2"/>
<dbReference type="AlphaFoldDB" id="A0A4Q8LYV3"/>
<keyword evidence="2 5" id="KW-0812">Transmembrane</keyword>
<feature type="transmembrane region" description="Helical" evidence="5">
    <location>
        <begin position="166"/>
        <end position="186"/>
    </location>
</feature>
<dbReference type="Gene3D" id="1.20.1420.30">
    <property type="entry name" value="NCX, central ion-binding region"/>
    <property type="match status" value="1"/>
</dbReference>
<evidence type="ECO:0000256" key="5">
    <source>
        <dbReference type="SAM" id="Phobius"/>
    </source>
</evidence>
<evidence type="ECO:0000256" key="4">
    <source>
        <dbReference type="ARBA" id="ARBA00023136"/>
    </source>
</evidence>
<feature type="transmembrane region" description="Helical" evidence="5">
    <location>
        <begin position="35"/>
        <end position="56"/>
    </location>
</feature>
<reference evidence="7 8" key="1">
    <citation type="submission" date="2019-02" db="EMBL/GenBank/DDBJ databases">
        <title>WGS of Pseudoxanthomonas species novum from clinical isolates.</title>
        <authorList>
            <person name="Bernier A.-M."/>
            <person name="Bernard K."/>
            <person name="Vachon A."/>
        </authorList>
    </citation>
    <scope>NUCLEOTIDE SEQUENCE [LARGE SCALE GENOMIC DNA]</scope>
    <source>
        <strain evidence="7 8">NML130969</strain>
    </source>
</reference>
<comment type="subcellular location">
    <subcellularLocation>
        <location evidence="1">Membrane</location>
        <topology evidence="1">Multi-pass membrane protein</topology>
    </subcellularLocation>
</comment>
<keyword evidence="4 5" id="KW-0472">Membrane</keyword>
<dbReference type="InterPro" id="IPR044880">
    <property type="entry name" value="NCX_ion-bd_dom_sf"/>
</dbReference>
<dbReference type="EMBL" id="SHMG01000014">
    <property type="protein sequence ID" value="TAA36762.1"/>
    <property type="molecule type" value="Genomic_DNA"/>
</dbReference>
<dbReference type="GO" id="GO:0008273">
    <property type="term" value="F:calcium, potassium:sodium antiporter activity"/>
    <property type="evidence" value="ECO:0007669"/>
    <property type="project" value="TreeGrafter"/>
</dbReference>
<dbReference type="PANTHER" id="PTHR10846">
    <property type="entry name" value="SODIUM/POTASSIUM/CALCIUM EXCHANGER"/>
    <property type="match status" value="1"/>
</dbReference>
<proteinExistence type="predicted"/>
<gene>
    <name evidence="7" type="ORF">EA655_18095</name>
</gene>
<feature type="transmembrane region" description="Helical" evidence="5">
    <location>
        <begin position="206"/>
        <end position="228"/>
    </location>
</feature>
<feature type="transmembrane region" description="Helical" evidence="5">
    <location>
        <begin position="100"/>
        <end position="120"/>
    </location>
</feature>
<dbReference type="GO" id="GO:0005262">
    <property type="term" value="F:calcium channel activity"/>
    <property type="evidence" value="ECO:0007669"/>
    <property type="project" value="TreeGrafter"/>
</dbReference>
<evidence type="ECO:0000256" key="1">
    <source>
        <dbReference type="ARBA" id="ARBA00004141"/>
    </source>
</evidence>
<evidence type="ECO:0000259" key="6">
    <source>
        <dbReference type="Pfam" id="PF01699"/>
    </source>
</evidence>